<proteinExistence type="predicted"/>
<dbReference type="EMBL" id="BARS01010347">
    <property type="protein sequence ID" value="GAF92556.1"/>
    <property type="molecule type" value="Genomic_DNA"/>
</dbReference>
<gene>
    <name evidence="1" type="ORF">S01H1_19207</name>
</gene>
<name>X0TZK9_9ZZZZ</name>
<comment type="caution">
    <text evidence="1">The sequence shown here is derived from an EMBL/GenBank/DDBJ whole genome shotgun (WGS) entry which is preliminary data.</text>
</comment>
<protein>
    <recommendedName>
        <fullName evidence="2">Phosphohydrolase</fullName>
    </recommendedName>
</protein>
<sequence>MFRCPGQDQRFWKPEDIFEVQCTGCGGAVEFFKDEPKLKCHKCGQMVVNPKIDLGCAEWCQYAEQCLGITKKSDDQSGGPKKSK</sequence>
<dbReference type="AlphaFoldDB" id="X0TZK9"/>
<evidence type="ECO:0000313" key="1">
    <source>
        <dbReference type="EMBL" id="GAF92556.1"/>
    </source>
</evidence>
<evidence type="ECO:0008006" key="2">
    <source>
        <dbReference type="Google" id="ProtNLM"/>
    </source>
</evidence>
<accession>X0TZK9</accession>
<organism evidence="1">
    <name type="scientific">marine sediment metagenome</name>
    <dbReference type="NCBI Taxonomy" id="412755"/>
    <lineage>
        <taxon>unclassified sequences</taxon>
        <taxon>metagenomes</taxon>
        <taxon>ecological metagenomes</taxon>
    </lineage>
</organism>
<reference evidence="1" key="1">
    <citation type="journal article" date="2014" name="Front. Microbiol.">
        <title>High frequency of phylogenetically diverse reductive dehalogenase-homologous genes in deep subseafloor sedimentary metagenomes.</title>
        <authorList>
            <person name="Kawai M."/>
            <person name="Futagami T."/>
            <person name="Toyoda A."/>
            <person name="Takaki Y."/>
            <person name="Nishi S."/>
            <person name="Hori S."/>
            <person name="Arai W."/>
            <person name="Tsubouchi T."/>
            <person name="Morono Y."/>
            <person name="Uchiyama I."/>
            <person name="Ito T."/>
            <person name="Fujiyama A."/>
            <person name="Inagaki F."/>
            <person name="Takami H."/>
        </authorList>
    </citation>
    <scope>NUCLEOTIDE SEQUENCE</scope>
    <source>
        <strain evidence="1">Expedition CK06-06</strain>
    </source>
</reference>